<protein>
    <submittedName>
        <fullName evidence="4">Uncharacterized protein LOC112045508 isoform X1</fullName>
    </submittedName>
</protein>
<gene>
    <name evidence="4" type="primary">LOC112045508</name>
</gene>
<dbReference type="GeneID" id="112045508"/>
<keyword evidence="1" id="KW-0175">Coiled coil</keyword>
<feature type="region of interest" description="Disordered" evidence="2">
    <location>
        <begin position="328"/>
        <end position="466"/>
    </location>
</feature>
<organism evidence="3 4">
    <name type="scientific">Bicyclus anynana</name>
    <name type="common">Squinting bush brown butterfly</name>
    <dbReference type="NCBI Taxonomy" id="110368"/>
    <lineage>
        <taxon>Eukaryota</taxon>
        <taxon>Metazoa</taxon>
        <taxon>Ecdysozoa</taxon>
        <taxon>Arthropoda</taxon>
        <taxon>Hexapoda</taxon>
        <taxon>Insecta</taxon>
        <taxon>Pterygota</taxon>
        <taxon>Neoptera</taxon>
        <taxon>Endopterygota</taxon>
        <taxon>Lepidoptera</taxon>
        <taxon>Glossata</taxon>
        <taxon>Ditrysia</taxon>
        <taxon>Papilionoidea</taxon>
        <taxon>Nymphalidae</taxon>
        <taxon>Satyrinae</taxon>
        <taxon>Satyrini</taxon>
        <taxon>Mycalesina</taxon>
        <taxon>Bicyclus</taxon>
    </lineage>
</organism>
<evidence type="ECO:0000313" key="4">
    <source>
        <dbReference type="RefSeq" id="XP_052746527.1"/>
    </source>
</evidence>
<dbReference type="RefSeq" id="XP_052746527.1">
    <property type="nucleotide sequence ID" value="XM_052890567.1"/>
</dbReference>
<feature type="compositionally biased region" description="Polar residues" evidence="2">
    <location>
        <begin position="456"/>
        <end position="466"/>
    </location>
</feature>
<dbReference type="Proteomes" id="UP001652582">
    <property type="component" value="Chromosome Z"/>
</dbReference>
<feature type="coiled-coil region" evidence="1">
    <location>
        <begin position="487"/>
        <end position="514"/>
    </location>
</feature>
<evidence type="ECO:0000256" key="1">
    <source>
        <dbReference type="SAM" id="Coils"/>
    </source>
</evidence>
<evidence type="ECO:0000256" key="2">
    <source>
        <dbReference type="SAM" id="MobiDB-lite"/>
    </source>
</evidence>
<accession>A0ABM3M4X2</accession>
<name>A0ABM3M4X2_BICAN</name>
<evidence type="ECO:0000313" key="3">
    <source>
        <dbReference type="Proteomes" id="UP001652582"/>
    </source>
</evidence>
<feature type="compositionally biased region" description="Basic and acidic residues" evidence="2">
    <location>
        <begin position="369"/>
        <end position="400"/>
    </location>
</feature>
<keyword evidence="3" id="KW-1185">Reference proteome</keyword>
<sequence>MSINSTYITTLQLFFSAAFCVLLCCCKFLRANQQLQVKEEEEEDMVNNPPIIIESDKNETGSTLTTSLLAGLGACKVLSGPRPVADKLREIGHNISNPAIIDQPTPTHRRCDTRKYNYEPVVCDKRTPESNTTLVEHTPVVPPVINTVISKTTANTRATSKKDIDSVAVYNFSSEEDDEFEKKQAPRKTAKMTKPMGISKTTANTTVEKLALLPITDMIEECVRDSTVLLNSSLSSCRNVPATVTIDNKRGHKRPIIETIEDDSEPLKKINRGKTNMKDRANTSITKSTGTDRPLLALQVDTVDEMVELIEDMDDNCKVNLNSSDLIENAPEEVDDTESNSNISINMPVDVVTDKTSGRSTDQSLDIQDCTHRSDEDSVLRTRSSKSHEKGNISAKERSTIRRAKNQPQKSRKEANRKTLCPYELRSFSTQNSTNKRKDVERVVRSTPTKRKREANTASNNNVHSTTSRACVIRNNQLQQSGYAELKEVVSSNLKKIETNIQNLRKNKTLMKLRKKIKNGVNKYHRTIQQRLRKQKILMLKKFAEMEKSNHNDAKNILKKIDTEITRVSCMETKNMSDLMDMKEKILADLRHL</sequence>
<reference evidence="4" key="1">
    <citation type="submission" date="2025-08" db="UniProtKB">
        <authorList>
            <consortium name="RefSeq"/>
        </authorList>
    </citation>
    <scope>IDENTIFICATION</scope>
</reference>
<proteinExistence type="predicted"/>